<sequence length="187" mass="20801">MFSQRYSLTPLWTSCLLVLCILNVWTTAWPAAQQSQPQLQSRRSRQMSPATTSSSAGNLSESAESKVERLGQAFKRNVRELREKSSCLDLVFLVDESSSVGANNFLSELKFVRKMLSDFPVAPEDTRVALVTFSSKTHVVTRVDHISAPKSHQHKCSLFNQEIPAINYRGGGTYTKGAFQRAAVSQT</sequence>
<name>A0AAD3MXX9_LATJO</name>
<keyword evidence="2" id="KW-0732">Signal</keyword>
<dbReference type="InterPro" id="IPR002035">
    <property type="entry name" value="VWF_A"/>
</dbReference>
<reference evidence="4" key="1">
    <citation type="submission" date="2022-08" db="EMBL/GenBank/DDBJ databases">
        <title>Genome sequencing of akame (Lates japonicus).</title>
        <authorList>
            <person name="Hashiguchi Y."/>
            <person name="Takahashi H."/>
        </authorList>
    </citation>
    <scope>NUCLEOTIDE SEQUENCE</scope>
    <source>
        <strain evidence="4">Kochi</strain>
    </source>
</reference>
<dbReference type="InterPro" id="IPR050525">
    <property type="entry name" value="ECM_Assembly_Org"/>
</dbReference>
<dbReference type="PROSITE" id="PS50234">
    <property type="entry name" value="VWFA"/>
    <property type="match status" value="1"/>
</dbReference>
<gene>
    <name evidence="4" type="ORF">AKAME5_002919700</name>
</gene>
<accession>A0AAD3MXX9</accession>
<evidence type="ECO:0000256" key="2">
    <source>
        <dbReference type="SAM" id="SignalP"/>
    </source>
</evidence>
<proteinExistence type="predicted"/>
<dbReference type="Gene3D" id="3.40.50.410">
    <property type="entry name" value="von Willebrand factor, type A domain"/>
    <property type="match status" value="1"/>
</dbReference>
<dbReference type="Proteomes" id="UP001279410">
    <property type="component" value="Unassembled WGS sequence"/>
</dbReference>
<feature type="compositionally biased region" description="Polar residues" evidence="1">
    <location>
        <begin position="47"/>
        <end position="62"/>
    </location>
</feature>
<feature type="domain" description="VWFA" evidence="3">
    <location>
        <begin position="89"/>
        <end position="187"/>
    </location>
</feature>
<dbReference type="AlphaFoldDB" id="A0AAD3MXX9"/>
<evidence type="ECO:0000313" key="4">
    <source>
        <dbReference type="EMBL" id="GLD63208.1"/>
    </source>
</evidence>
<dbReference type="Pfam" id="PF00092">
    <property type="entry name" value="VWA"/>
    <property type="match status" value="1"/>
</dbReference>
<evidence type="ECO:0000313" key="5">
    <source>
        <dbReference type="Proteomes" id="UP001279410"/>
    </source>
</evidence>
<evidence type="ECO:0000259" key="3">
    <source>
        <dbReference type="PROSITE" id="PS50234"/>
    </source>
</evidence>
<organism evidence="4 5">
    <name type="scientific">Lates japonicus</name>
    <name type="common">Japanese lates</name>
    <dbReference type="NCBI Taxonomy" id="270547"/>
    <lineage>
        <taxon>Eukaryota</taxon>
        <taxon>Metazoa</taxon>
        <taxon>Chordata</taxon>
        <taxon>Craniata</taxon>
        <taxon>Vertebrata</taxon>
        <taxon>Euteleostomi</taxon>
        <taxon>Actinopterygii</taxon>
        <taxon>Neopterygii</taxon>
        <taxon>Teleostei</taxon>
        <taxon>Neoteleostei</taxon>
        <taxon>Acanthomorphata</taxon>
        <taxon>Carangaria</taxon>
        <taxon>Carangaria incertae sedis</taxon>
        <taxon>Centropomidae</taxon>
        <taxon>Lates</taxon>
    </lineage>
</organism>
<comment type="caution">
    <text evidence="4">The sequence shown here is derived from an EMBL/GenBank/DDBJ whole genome shotgun (WGS) entry which is preliminary data.</text>
</comment>
<feature type="chain" id="PRO_5042289193" evidence="2">
    <location>
        <begin position="29"/>
        <end position="187"/>
    </location>
</feature>
<dbReference type="PANTHER" id="PTHR24020:SF20">
    <property type="entry name" value="PH DOMAIN-CONTAINING PROTEIN"/>
    <property type="match status" value="1"/>
</dbReference>
<dbReference type="CDD" id="cd01450">
    <property type="entry name" value="vWFA_subfamily_ECM"/>
    <property type="match status" value="1"/>
</dbReference>
<dbReference type="EMBL" id="BRZM01005349">
    <property type="protein sequence ID" value="GLD63208.1"/>
    <property type="molecule type" value="Genomic_DNA"/>
</dbReference>
<dbReference type="PRINTS" id="PR00453">
    <property type="entry name" value="VWFADOMAIN"/>
</dbReference>
<evidence type="ECO:0000256" key="1">
    <source>
        <dbReference type="SAM" id="MobiDB-lite"/>
    </source>
</evidence>
<feature type="signal peptide" evidence="2">
    <location>
        <begin position="1"/>
        <end position="28"/>
    </location>
</feature>
<protein>
    <submittedName>
        <fullName evidence="4">Sushi, von Willebrand factor type A, EGF and pentraxin domain-containing protein 1</fullName>
    </submittedName>
</protein>
<dbReference type="SUPFAM" id="SSF53300">
    <property type="entry name" value="vWA-like"/>
    <property type="match status" value="1"/>
</dbReference>
<dbReference type="InterPro" id="IPR036465">
    <property type="entry name" value="vWFA_dom_sf"/>
</dbReference>
<feature type="region of interest" description="Disordered" evidence="1">
    <location>
        <begin position="36"/>
        <end position="64"/>
    </location>
</feature>
<dbReference type="PANTHER" id="PTHR24020">
    <property type="entry name" value="COLLAGEN ALPHA"/>
    <property type="match status" value="1"/>
</dbReference>
<keyword evidence="5" id="KW-1185">Reference proteome</keyword>